<accession>A0ABZ1Q3R2</accession>
<evidence type="ECO:0000313" key="2">
    <source>
        <dbReference type="EMBL" id="WUN83993.1"/>
    </source>
</evidence>
<reference evidence="1" key="1">
    <citation type="submission" date="2022-10" db="EMBL/GenBank/DDBJ databases">
        <title>The complete genomes of actinobacterial strains from the NBC collection.</title>
        <authorList>
            <person name="Joergensen T.S."/>
            <person name="Alvarez Arevalo M."/>
            <person name="Sterndorff E.B."/>
            <person name="Faurdal D."/>
            <person name="Vuksanovic O."/>
            <person name="Mourched A.-S."/>
            <person name="Charusanti P."/>
            <person name="Shaw S."/>
            <person name="Blin K."/>
            <person name="Weber T."/>
        </authorList>
    </citation>
    <scope>NUCLEOTIDE SEQUENCE</scope>
    <source>
        <strain evidence="1">NBC_00303</strain>
    </source>
</reference>
<dbReference type="EMBL" id="CP108036">
    <property type="protein sequence ID" value="WUN83993.1"/>
    <property type="molecule type" value="Genomic_DNA"/>
</dbReference>
<dbReference type="GeneID" id="95502209"/>
<proteinExistence type="predicted"/>
<gene>
    <name evidence="1" type="ORF">OHA91_00075</name>
    <name evidence="2" type="ORF">OHA91_39180</name>
</gene>
<name>A0ABZ1Q3R2_9ACTN</name>
<dbReference type="Proteomes" id="UP001432312">
    <property type="component" value="Chromosome"/>
</dbReference>
<organism evidence="1 3">
    <name type="scientific">Streptomyces erythrochromogenes</name>
    <dbReference type="NCBI Taxonomy" id="285574"/>
    <lineage>
        <taxon>Bacteria</taxon>
        <taxon>Bacillati</taxon>
        <taxon>Actinomycetota</taxon>
        <taxon>Actinomycetes</taxon>
        <taxon>Kitasatosporales</taxon>
        <taxon>Streptomycetaceae</taxon>
        <taxon>Streptomyces</taxon>
    </lineage>
</organism>
<sequence>MSTPVHALAHCPVIPAAVAEFLSLPQELTAADDFDALDAVLRARGWSWEHECLTDSYRTGYGHPLCTEGDTPFGDPTARRFLVFGQLYPVDPHDDDLDNMPWLGELVDDWGRAPGWTVRRPSTVEACTEILNQTADAVTAHLGAAPERTVTSDAAVVTGPPMLHRIWRTDTQAVIVGPHADNGPYGYLTHLQLAASPLSLARELPPEGDTAGLDRWIEAHIDW</sequence>
<evidence type="ECO:0000313" key="3">
    <source>
        <dbReference type="Proteomes" id="UP001432312"/>
    </source>
</evidence>
<dbReference type="RefSeq" id="WP_328738218.1">
    <property type="nucleotide sequence ID" value="NZ_CP108036.1"/>
</dbReference>
<protein>
    <submittedName>
        <fullName evidence="1">Uncharacterized protein</fullName>
    </submittedName>
</protein>
<keyword evidence="3" id="KW-1185">Reference proteome</keyword>
<evidence type="ECO:0000313" key="1">
    <source>
        <dbReference type="EMBL" id="WUN77040.1"/>
    </source>
</evidence>
<dbReference type="EMBL" id="CP108036">
    <property type="protein sequence ID" value="WUN77040.1"/>
    <property type="molecule type" value="Genomic_DNA"/>
</dbReference>